<feature type="domain" description="TNFR-Cys" evidence="4">
    <location>
        <begin position="66"/>
        <end position="107"/>
    </location>
</feature>
<dbReference type="InterPro" id="IPR001368">
    <property type="entry name" value="TNFR/NGFR_Cys_rich_reg"/>
</dbReference>
<dbReference type="Gene3D" id="2.10.50.10">
    <property type="entry name" value="Tumor Necrosis Factor Receptor, subunit A, domain 2"/>
    <property type="match status" value="2"/>
</dbReference>
<evidence type="ECO:0000259" key="4">
    <source>
        <dbReference type="PROSITE" id="PS50050"/>
    </source>
</evidence>
<dbReference type="FunFam" id="2.10.50.10:FF:000038">
    <property type="entry name" value="Tumor necrosis factor receptor superfamily member 4"/>
    <property type="match status" value="1"/>
</dbReference>
<dbReference type="PROSITE" id="PS50050">
    <property type="entry name" value="TNFR_NGFR_2"/>
    <property type="match status" value="2"/>
</dbReference>
<evidence type="ECO:0000256" key="2">
    <source>
        <dbReference type="SAM" id="MobiDB-lite"/>
    </source>
</evidence>
<reference evidence="5" key="3">
    <citation type="submission" date="2025-08" db="UniProtKB">
        <authorList>
            <consortium name="Ensembl"/>
        </authorList>
    </citation>
    <scope>IDENTIFICATION</scope>
    <source>
        <strain evidence="5">17573</strain>
    </source>
</reference>
<dbReference type="SUPFAM" id="SSF57586">
    <property type="entry name" value="TNF receptor-like"/>
    <property type="match status" value="3"/>
</dbReference>
<dbReference type="Bgee" id="ENSMMUG00000059937">
    <property type="expression patterns" value="Expressed in spleen and 5 other cell types or tissues"/>
</dbReference>
<dbReference type="PROSITE" id="PS00652">
    <property type="entry name" value="TNFR_NGFR_1"/>
    <property type="match status" value="1"/>
</dbReference>
<keyword evidence="1" id="KW-1015">Disulfide bond</keyword>
<feature type="region of interest" description="Disordered" evidence="2">
    <location>
        <begin position="251"/>
        <end position="399"/>
    </location>
</feature>
<keyword evidence="6" id="KW-1185">Reference proteome</keyword>
<evidence type="ECO:0000313" key="6">
    <source>
        <dbReference type="Proteomes" id="UP000006718"/>
    </source>
</evidence>
<feature type="disulfide bond" evidence="1">
    <location>
        <begin position="43"/>
        <end position="56"/>
    </location>
</feature>
<reference evidence="5" key="4">
    <citation type="submission" date="2025-09" db="UniProtKB">
        <authorList>
            <consortium name="Ensembl"/>
        </authorList>
    </citation>
    <scope>IDENTIFICATION</scope>
    <source>
        <strain evidence="5">17573</strain>
    </source>
</reference>
<dbReference type="GeneTree" id="ENSGT00730000111452"/>
<dbReference type="Ensembl" id="ENSMMUT00000104351.1">
    <property type="protein sequence ID" value="ENSMMUP00000079584.1"/>
    <property type="gene ID" value="ENSMMUG00000059937.1"/>
</dbReference>
<dbReference type="CDD" id="cd13406">
    <property type="entry name" value="TNFRSF4"/>
    <property type="match status" value="1"/>
</dbReference>
<feature type="repeat" description="TNFR-Cys" evidence="1">
    <location>
        <begin position="66"/>
        <end position="107"/>
    </location>
</feature>
<dbReference type="SMART" id="SM00208">
    <property type="entry name" value="TNFR"/>
    <property type="match status" value="3"/>
</dbReference>
<dbReference type="Proteomes" id="UP000006718">
    <property type="component" value="Chromosome 1"/>
</dbReference>
<feature type="domain" description="TNFR-Cys" evidence="4">
    <location>
        <begin position="30"/>
        <end position="64"/>
    </location>
</feature>
<reference evidence="6" key="1">
    <citation type="journal article" date="2007" name="Science">
        <title>Evolutionary and biomedical insights from the rhesus macaque genome.</title>
        <authorList>
            <person name="Gibbs R.A."/>
            <person name="Rogers J."/>
            <person name="Katze M.G."/>
            <person name="Bumgarner R."/>
            <person name="Weinstock G.M."/>
            <person name="Mardis E.R."/>
            <person name="Remington K.A."/>
            <person name="Strausberg R.L."/>
            <person name="Venter J.C."/>
            <person name="Wilson R.K."/>
            <person name="Batzer M.A."/>
            <person name="Bustamante C.D."/>
            <person name="Eichler E.E."/>
            <person name="Hahn M.W."/>
            <person name="Hardison R.C."/>
            <person name="Makova K.D."/>
            <person name="Miller W."/>
            <person name="Milosavljevic A."/>
            <person name="Palermo R.E."/>
            <person name="Siepel A."/>
            <person name="Sikela J.M."/>
            <person name="Attaway T."/>
            <person name="Bell S."/>
            <person name="Bernard K.E."/>
            <person name="Buhay C.J."/>
            <person name="Chandrabose M.N."/>
            <person name="Dao M."/>
            <person name="Davis C."/>
            <person name="Delehaunty K.D."/>
            <person name="Ding Y."/>
            <person name="Dinh H.H."/>
            <person name="Dugan-Rocha S."/>
            <person name="Fulton L.A."/>
            <person name="Gabisi R.A."/>
            <person name="Garner T.T."/>
            <person name="Godfrey J."/>
            <person name="Hawes A.C."/>
            <person name="Hernandez J."/>
            <person name="Hines S."/>
            <person name="Holder M."/>
            <person name="Hume J."/>
            <person name="Jhangiani S.N."/>
            <person name="Joshi V."/>
            <person name="Khan Z.M."/>
            <person name="Kirkness E.F."/>
            <person name="Cree A."/>
            <person name="Fowler R.G."/>
            <person name="Lee S."/>
            <person name="Lewis L.R."/>
            <person name="Li Z."/>
            <person name="Liu Y.-S."/>
            <person name="Moore S.M."/>
            <person name="Muzny D."/>
            <person name="Nazareth L.V."/>
            <person name="Ngo D.N."/>
            <person name="Okwuonu G.O."/>
            <person name="Pai G."/>
            <person name="Parker D."/>
            <person name="Paul H.A."/>
            <person name="Pfannkoch C."/>
            <person name="Pohl C.S."/>
            <person name="Rogers Y.-H.C."/>
            <person name="Ruiz S.J."/>
            <person name="Sabo A."/>
            <person name="Santibanez J."/>
            <person name="Schneider B.W."/>
            <person name="Smith S.M."/>
            <person name="Sodergren E."/>
            <person name="Svatek A.F."/>
            <person name="Utterback T.R."/>
            <person name="Vattathil S."/>
            <person name="Warren W."/>
            <person name="White C.S."/>
            <person name="Chinwalla A.T."/>
            <person name="Feng Y."/>
            <person name="Halpern A.L."/>
            <person name="Hillier L.W."/>
            <person name="Huang X."/>
            <person name="Minx P."/>
            <person name="Nelson J.O."/>
            <person name="Pepin K.H."/>
            <person name="Qin X."/>
            <person name="Sutton G.G."/>
            <person name="Venter E."/>
            <person name="Walenz B.P."/>
            <person name="Wallis J.W."/>
            <person name="Worley K.C."/>
            <person name="Yang S.-P."/>
            <person name="Jones S.M."/>
            <person name="Marra M.A."/>
            <person name="Rocchi M."/>
            <person name="Schein J.E."/>
            <person name="Baertsch R."/>
            <person name="Clarke L."/>
            <person name="Csuros M."/>
            <person name="Glasscock J."/>
            <person name="Harris R.A."/>
            <person name="Havlak P."/>
            <person name="Jackson A.R."/>
            <person name="Jiang H."/>
            <person name="Liu Y."/>
            <person name="Messina D.N."/>
            <person name="Shen Y."/>
            <person name="Song H.X.-Z."/>
            <person name="Wylie T."/>
            <person name="Zhang L."/>
            <person name="Birney E."/>
            <person name="Han K."/>
            <person name="Konkel M.K."/>
            <person name="Lee J."/>
            <person name="Smit A.F.A."/>
            <person name="Ullmer B."/>
            <person name="Wang H."/>
            <person name="Xing J."/>
            <person name="Burhans R."/>
            <person name="Cheng Z."/>
            <person name="Karro J.E."/>
            <person name="Ma J."/>
            <person name="Raney B."/>
            <person name="She X."/>
            <person name="Cox M.J."/>
            <person name="Demuth J.P."/>
            <person name="Dumas L.J."/>
            <person name="Han S.-G."/>
            <person name="Hopkins J."/>
            <person name="Karimpour-Fard A."/>
            <person name="Kim Y.H."/>
            <person name="Pollack J.R."/>
            <person name="Vinar T."/>
            <person name="Addo-Quaye C."/>
            <person name="Degenhardt J."/>
            <person name="Denby A."/>
            <person name="Hubisz M.J."/>
            <person name="Indap A."/>
            <person name="Kosiol C."/>
            <person name="Lahn B.T."/>
            <person name="Lawson H.A."/>
            <person name="Marklein A."/>
            <person name="Nielsen R."/>
            <person name="Vallender E.J."/>
            <person name="Clark A.G."/>
            <person name="Ferguson B."/>
            <person name="Hernandez R.D."/>
            <person name="Hirani K."/>
            <person name="Kehrer-Sawatzki H."/>
            <person name="Kolb J."/>
            <person name="Patil S."/>
            <person name="Pu L.-L."/>
            <person name="Ren Y."/>
            <person name="Smith D.G."/>
            <person name="Wheeler D.A."/>
            <person name="Schenck I."/>
            <person name="Ball E.V."/>
            <person name="Chen R."/>
            <person name="Cooper D.N."/>
            <person name="Giardine B."/>
            <person name="Hsu F."/>
            <person name="Kent W.J."/>
            <person name="Lesk A."/>
            <person name="Nelson D.L."/>
            <person name="O'brien W.E."/>
            <person name="Pruefer K."/>
            <person name="Stenson P.D."/>
            <person name="Wallace J.C."/>
            <person name="Ke H."/>
            <person name="Liu X.-M."/>
            <person name="Wang P."/>
            <person name="Xiang A.P."/>
            <person name="Yang F."/>
            <person name="Barber G.P."/>
            <person name="Haussler D."/>
            <person name="Karolchik D."/>
            <person name="Kern A.D."/>
            <person name="Kuhn R.M."/>
            <person name="Smith K.E."/>
            <person name="Zwieg A.S."/>
        </authorList>
    </citation>
    <scope>NUCLEOTIDE SEQUENCE [LARGE SCALE GENOMIC DNA]</scope>
    <source>
        <strain evidence="6">17573</strain>
    </source>
</reference>
<proteinExistence type="predicted"/>
<dbReference type="PANTHER" id="PTHR47881:SF1">
    <property type="entry name" value="TUMOR NECROSIS FACTOR RECEPTOR SUPERFAMILY MEMBER 4"/>
    <property type="match status" value="1"/>
</dbReference>
<dbReference type="Pfam" id="PF00020">
    <property type="entry name" value="TNFR_c6"/>
    <property type="match status" value="2"/>
</dbReference>
<feature type="compositionally biased region" description="Polar residues" evidence="2">
    <location>
        <begin position="282"/>
        <end position="298"/>
    </location>
</feature>
<feature type="signal peptide" evidence="3">
    <location>
        <begin position="1"/>
        <end position="27"/>
    </location>
</feature>
<feature type="disulfide bond" evidence="1">
    <location>
        <begin position="46"/>
        <end position="64"/>
    </location>
</feature>
<dbReference type="VGNC" id="VGNC:106523">
    <property type="gene designation" value="TNFRSF4"/>
</dbReference>
<comment type="caution">
    <text evidence="1">Lacks conserved residue(s) required for the propagation of feature annotation.</text>
</comment>
<feature type="chain" id="PRO_5023856588" evidence="3">
    <location>
        <begin position="28"/>
        <end position="399"/>
    </location>
</feature>
<dbReference type="GO" id="GO:0005031">
    <property type="term" value="F:tumor necrosis factor receptor activity"/>
    <property type="evidence" value="ECO:0007669"/>
    <property type="project" value="InterPro"/>
</dbReference>
<gene>
    <name evidence="5 7" type="primary">TNFRSF4</name>
</gene>
<feature type="region of interest" description="Disordered" evidence="2">
    <location>
        <begin position="143"/>
        <end position="164"/>
    </location>
</feature>
<feature type="region of interest" description="Disordered" evidence="2">
    <location>
        <begin position="176"/>
        <end position="196"/>
    </location>
</feature>
<dbReference type="GO" id="GO:0006954">
    <property type="term" value="P:inflammatory response"/>
    <property type="evidence" value="ECO:0007669"/>
    <property type="project" value="InterPro"/>
</dbReference>
<evidence type="ECO:0000256" key="1">
    <source>
        <dbReference type="PROSITE-ProRule" id="PRU00206"/>
    </source>
</evidence>
<sequence length="399" mass="40889">MCVGARRLGRGPCAALLLLGLGLSTTAKLHCVGDTYPSNDRCCQECRPGNGMVSRCNRSQNTVCRPCGPGFYNDVVSAKPCKACTWCNLRSGSERKQPCTATQDTVCRCRAGTQPLDSYKPGVGELGGCGRQLGVSQRLSVTQMGRGPQGTGPTGASSGILKTGLPGQGPRVGCGQGGLPEAKPTTRPWGASGNPQALPHVPSTQGLWAAPDHPIFVADCAPCPPGHFSPGDNQACKPWTNCTLAGKHTLQPASNSSDAICEDRDPPPTQPQETQGPPARPTTVQPTEAWPRTSQRPSTRPVEVPRGKGAWPSPAGPPTQIGGGEGGMGAPPADSTQQTPSRRPCGCCHPGPGPGAGAAGPPGHAAGPAPAPEGPEAAPRCPQSPWGRQFPDPHPRGAG</sequence>
<dbReference type="InterPro" id="IPR034022">
    <property type="entry name" value="TNFRSF4_N"/>
</dbReference>
<evidence type="ECO:0000313" key="5">
    <source>
        <dbReference type="Ensembl" id="ENSMMUP00000079584.1"/>
    </source>
</evidence>
<dbReference type="InterPro" id="IPR020445">
    <property type="entry name" value="TNFR_4"/>
</dbReference>
<reference evidence="5" key="2">
    <citation type="submission" date="2019-01" db="EMBL/GenBank/DDBJ databases">
        <authorList>
            <person name="Graves T."/>
            <person name="Eichler E.E."/>
            <person name="Wilson R.K."/>
        </authorList>
    </citation>
    <scope>NUCLEOTIDE SEQUENCE [LARGE SCALE GENOMIC DNA]</scope>
    <source>
        <strain evidence="5">17573</strain>
    </source>
</reference>
<dbReference type="AlphaFoldDB" id="A0A5F8ANR9"/>
<organism evidence="5 6">
    <name type="scientific">Macaca mulatta</name>
    <name type="common">Rhesus macaque</name>
    <dbReference type="NCBI Taxonomy" id="9544"/>
    <lineage>
        <taxon>Eukaryota</taxon>
        <taxon>Metazoa</taxon>
        <taxon>Chordata</taxon>
        <taxon>Craniata</taxon>
        <taxon>Vertebrata</taxon>
        <taxon>Euteleostomi</taxon>
        <taxon>Mammalia</taxon>
        <taxon>Eutheria</taxon>
        <taxon>Euarchontoglires</taxon>
        <taxon>Primates</taxon>
        <taxon>Haplorrhini</taxon>
        <taxon>Catarrhini</taxon>
        <taxon>Cercopithecidae</taxon>
        <taxon>Cercopithecinae</taxon>
        <taxon>Macaca</taxon>
    </lineage>
</organism>
<feature type="repeat" description="TNFR-Cys" evidence="1">
    <location>
        <begin position="30"/>
        <end position="64"/>
    </location>
</feature>
<dbReference type="SMR" id="A0A5F8ANR9"/>
<dbReference type="PANTHER" id="PTHR47881">
    <property type="entry name" value="TUMOR NECROSIS FACTOR RECEPTOR SUBFAMILY MEMBER 4"/>
    <property type="match status" value="1"/>
</dbReference>
<name>A0A5F8ANR9_MACMU</name>
<feature type="compositionally biased region" description="Low complexity" evidence="2">
    <location>
        <begin position="361"/>
        <end position="381"/>
    </location>
</feature>
<accession>A0A5F8ANR9</accession>
<evidence type="ECO:0000256" key="3">
    <source>
        <dbReference type="SAM" id="SignalP"/>
    </source>
</evidence>
<evidence type="ECO:0000313" key="7">
    <source>
        <dbReference type="VGNC" id="VGNC:106523"/>
    </source>
</evidence>
<dbReference type="VEuPathDB" id="HostDB:ENSMMUG00000059937"/>
<keyword evidence="3" id="KW-0732">Signal</keyword>
<protein>
    <submittedName>
        <fullName evidence="5">TNF receptor superfamily member 4</fullName>
    </submittedName>
</protein>